<keyword evidence="7" id="KW-0520">NAD</keyword>
<evidence type="ECO:0000313" key="11">
    <source>
        <dbReference type="EMBL" id="MFA1542657.1"/>
    </source>
</evidence>
<evidence type="ECO:0000256" key="2">
    <source>
        <dbReference type="ARBA" id="ARBA00005689"/>
    </source>
</evidence>
<comment type="function">
    <text evidence="1">The transhydrogenation between NADH and NADP is coupled to respiration and ATP hydrolysis and functions as a proton pump across the membrane.</text>
</comment>
<keyword evidence="12" id="KW-1185">Reference proteome</keyword>
<keyword evidence="6" id="KW-1278">Translocase</keyword>
<evidence type="ECO:0000256" key="1">
    <source>
        <dbReference type="ARBA" id="ARBA00003943"/>
    </source>
</evidence>
<dbReference type="EMBL" id="JAXCEI010000013">
    <property type="protein sequence ID" value="MFA1542657.1"/>
    <property type="molecule type" value="Genomic_DNA"/>
</dbReference>
<sequence>MSPLTVGVIKEAAPGERRVALIPDSVAKLSAAGLHVLVEHRAGAGAWFADEAYAAAGAESVSAAEVYERADVVVALARPRIELLHSGQVAVGMLAPQADPGYVRDLAAAGVTAVSLDALPRTLSAAQAMDALTSQANVAGYKAALVAADTYERFFPLLVTAAGTARPARVLVLGAGVAGLQAIGTARRLGAIVSAYDVRPAAREDIASVGAAFLELDLVADAAGEGGYARELTADRQRAEQDRLAGRIAEHDVVITTARVPGRPPPVLVTETALKRMRPGSVVVDLAAGDLGGNVEGSRPGETVVTGGGVTVIGADNLPATMPAAASAAYSHNICALLLHLTRDGELALDLDDPVQAAVVTLPEAPDGRGGTS</sequence>
<gene>
    <name evidence="11" type="ORF">SM611_27290</name>
</gene>
<dbReference type="Gene3D" id="3.40.50.720">
    <property type="entry name" value="NAD(P)-binding Rossmann-like Domain"/>
    <property type="match status" value="2"/>
</dbReference>
<evidence type="ECO:0000313" key="12">
    <source>
        <dbReference type="Proteomes" id="UP001569963"/>
    </source>
</evidence>
<keyword evidence="5" id="KW-0521">NADP</keyword>
<comment type="catalytic activity">
    <reaction evidence="8">
        <text>NAD(+) + NADPH + H(+)(in) = NADH + NADP(+) + H(+)(out)</text>
        <dbReference type="Rhea" id="RHEA:47992"/>
        <dbReference type="ChEBI" id="CHEBI:15378"/>
        <dbReference type="ChEBI" id="CHEBI:57540"/>
        <dbReference type="ChEBI" id="CHEBI:57783"/>
        <dbReference type="ChEBI" id="CHEBI:57945"/>
        <dbReference type="ChEBI" id="CHEBI:58349"/>
        <dbReference type="EC" id="7.1.1.1"/>
    </reaction>
</comment>
<dbReference type="InterPro" id="IPR007886">
    <property type="entry name" value="AlaDH/PNT_N"/>
</dbReference>
<dbReference type="InterPro" id="IPR036291">
    <property type="entry name" value="NAD(P)-bd_dom_sf"/>
</dbReference>
<name>A0ABV4QHK8_9ACTN</name>
<evidence type="ECO:0000256" key="4">
    <source>
        <dbReference type="ARBA" id="ARBA00022741"/>
    </source>
</evidence>
<proteinExistence type="inferred from homology"/>
<evidence type="ECO:0000259" key="10">
    <source>
        <dbReference type="SMART" id="SM01003"/>
    </source>
</evidence>
<dbReference type="InterPro" id="IPR008143">
    <property type="entry name" value="Ala_DH/PNT_CS2"/>
</dbReference>
<dbReference type="EC" id="7.1.1.1" evidence="3"/>
<dbReference type="SUPFAM" id="SSF51735">
    <property type="entry name" value="NAD(P)-binding Rossmann-fold domains"/>
    <property type="match status" value="1"/>
</dbReference>
<dbReference type="Pfam" id="PF01262">
    <property type="entry name" value="AlaDh_PNT_C"/>
    <property type="match status" value="1"/>
</dbReference>
<evidence type="ECO:0000256" key="7">
    <source>
        <dbReference type="ARBA" id="ARBA00023027"/>
    </source>
</evidence>
<accession>A0ABV4QHK8</accession>
<dbReference type="SMART" id="SM01002">
    <property type="entry name" value="AlaDh_PNT_C"/>
    <property type="match status" value="1"/>
</dbReference>
<evidence type="ECO:0000256" key="6">
    <source>
        <dbReference type="ARBA" id="ARBA00022967"/>
    </source>
</evidence>
<evidence type="ECO:0000259" key="9">
    <source>
        <dbReference type="SMART" id="SM01002"/>
    </source>
</evidence>
<dbReference type="PROSITE" id="PS00837">
    <property type="entry name" value="ALADH_PNT_2"/>
    <property type="match status" value="1"/>
</dbReference>
<keyword evidence="4" id="KW-0547">Nucleotide-binding</keyword>
<feature type="domain" description="Alanine dehydrogenase/pyridine nucleotide transhydrogenase N-terminal" evidence="10">
    <location>
        <begin position="7"/>
        <end position="139"/>
    </location>
</feature>
<feature type="domain" description="Alanine dehydrogenase/pyridine nucleotide transhydrogenase NAD(H)-binding" evidence="9">
    <location>
        <begin position="148"/>
        <end position="314"/>
    </location>
</feature>
<evidence type="ECO:0000256" key="3">
    <source>
        <dbReference type="ARBA" id="ARBA00012943"/>
    </source>
</evidence>
<dbReference type="Proteomes" id="UP001569963">
    <property type="component" value="Unassembled WGS sequence"/>
</dbReference>
<comment type="similarity">
    <text evidence="2">Belongs to the AlaDH/PNT family.</text>
</comment>
<protein>
    <recommendedName>
        <fullName evidence="3">proton-translocating NAD(P)(+) transhydrogenase</fullName>
        <ecNumber evidence="3">7.1.1.1</ecNumber>
    </recommendedName>
</protein>
<reference evidence="11 12" key="1">
    <citation type="submission" date="2023-11" db="EMBL/GenBank/DDBJ databases">
        <title>Actinomadura monticuli sp. nov., isolated from volcanic ash.</title>
        <authorList>
            <person name="Lee S.D."/>
            <person name="Yang H."/>
            <person name="Kim I.S."/>
        </authorList>
    </citation>
    <scope>NUCLEOTIDE SEQUENCE [LARGE SCALE GENOMIC DNA]</scope>
    <source>
        <strain evidence="11 12">DLS-62</strain>
    </source>
</reference>
<evidence type="ECO:0000256" key="5">
    <source>
        <dbReference type="ARBA" id="ARBA00022857"/>
    </source>
</evidence>
<organism evidence="11 12">
    <name type="scientific">Actinomadura monticuli</name>
    <dbReference type="NCBI Taxonomy" id="3097367"/>
    <lineage>
        <taxon>Bacteria</taxon>
        <taxon>Bacillati</taxon>
        <taxon>Actinomycetota</taxon>
        <taxon>Actinomycetes</taxon>
        <taxon>Streptosporangiales</taxon>
        <taxon>Thermomonosporaceae</taxon>
        <taxon>Actinomadura</taxon>
    </lineage>
</organism>
<dbReference type="CDD" id="cd05304">
    <property type="entry name" value="Rubrum_tdh"/>
    <property type="match status" value="1"/>
</dbReference>
<dbReference type="SMART" id="SM01003">
    <property type="entry name" value="AlaDh_PNT_N"/>
    <property type="match status" value="1"/>
</dbReference>
<comment type="caution">
    <text evidence="11">The sequence shown here is derived from an EMBL/GenBank/DDBJ whole genome shotgun (WGS) entry which is preliminary data.</text>
</comment>
<dbReference type="PANTHER" id="PTHR10160">
    <property type="entry name" value="NAD(P) TRANSHYDROGENASE"/>
    <property type="match status" value="1"/>
</dbReference>
<dbReference type="PANTHER" id="PTHR10160:SF19">
    <property type="entry name" value="PROTON-TRANSLOCATING NAD(P)(+) TRANSHYDROGENASE"/>
    <property type="match status" value="1"/>
</dbReference>
<dbReference type="Pfam" id="PF05222">
    <property type="entry name" value="AlaDh_PNT_N"/>
    <property type="match status" value="1"/>
</dbReference>
<evidence type="ECO:0000256" key="8">
    <source>
        <dbReference type="ARBA" id="ARBA00048202"/>
    </source>
</evidence>
<dbReference type="InterPro" id="IPR007698">
    <property type="entry name" value="AlaDH/PNT_NAD(H)-bd"/>
</dbReference>
<dbReference type="SUPFAM" id="SSF52283">
    <property type="entry name" value="Formate/glycerate dehydrogenase catalytic domain-like"/>
    <property type="match status" value="1"/>
</dbReference>
<dbReference type="RefSeq" id="WP_371952989.1">
    <property type="nucleotide sequence ID" value="NZ_JAXCEI010000013.1"/>
</dbReference>